<protein>
    <recommendedName>
        <fullName evidence="1">Cardiolipin synthase B</fullName>
        <shortName evidence="1">CL synthase</shortName>
        <ecNumber evidence="1">2.7.8.-</ecNumber>
    </recommendedName>
</protein>
<feature type="region of interest" description="Disordered" evidence="2">
    <location>
        <begin position="1"/>
        <end position="33"/>
    </location>
</feature>
<dbReference type="CDD" id="cd09159">
    <property type="entry name" value="PLDc_ybhO_like_2"/>
    <property type="match status" value="1"/>
</dbReference>
<evidence type="ECO:0000259" key="3">
    <source>
        <dbReference type="PROSITE" id="PS50035"/>
    </source>
</evidence>
<dbReference type="PROSITE" id="PS50035">
    <property type="entry name" value="PLD"/>
    <property type="match status" value="2"/>
</dbReference>
<comment type="catalytic activity">
    <reaction evidence="1">
        <text>2 a 1,2-diacyl-sn-glycero-3-phospho-(1'-sn-glycerol) = a cardiolipin + glycerol</text>
        <dbReference type="Rhea" id="RHEA:31451"/>
        <dbReference type="ChEBI" id="CHEBI:17754"/>
        <dbReference type="ChEBI" id="CHEBI:62237"/>
        <dbReference type="ChEBI" id="CHEBI:64716"/>
    </reaction>
</comment>
<dbReference type="HAMAP" id="MF_01917">
    <property type="entry name" value="Cardiolipin_synth_ClsB"/>
    <property type="match status" value="1"/>
</dbReference>
<dbReference type="PANTHER" id="PTHR21248:SF22">
    <property type="entry name" value="PHOSPHOLIPASE D"/>
    <property type="match status" value="1"/>
</dbReference>
<feature type="compositionally biased region" description="Basic and acidic residues" evidence="2">
    <location>
        <begin position="1"/>
        <end position="24"/>
    </location>
</feature>
<keyword evidence="1" id="KW-0594">Phospholipid biosynthesis</keyword>
<feature type="domain" description="PLD phosphodiesterase" evidence="3">
    <location>
        <begin position="154"/>
        <end position="181"/>
    </location>
</feature>
<dbReference type="SUPFAM" id="SSF56024">
    <property type="entry name" value="Phospholipase D/nuclease"/>
    <property type="match status" value="2"/>
</dbReference>
<keyword evidence="1" id="KW-0472">Membrane</keyword>
<reference evidence="4 5" key="1">
    <citation type="submission" date="2018-05" db="EMBL/GenBank/DDBJ databases">
        <title>Genomic Encyclopedia of Type Strains, Phase IV (KMG-V): Genome sequencing to study the core and pangenomes of soil and plant-associated prokaryotes.</title>
        <authorList>
            <person name="Whitman W."/>
        </authorList>
    </citation>
    <scope>NUCLEOTIDE SEQUENCE [LARGE SCALE GENOMIC DNA]</scope>
    <source>
        <strain evidence="4 5">SIr-6563</strain>
    </source>
</reference>
<gene>
    <name evidence="1" type="primary">clsB</name>
    <name evidence="4" type="ORF">C7400_12114</name>
</gene>
<proteinExistence type="inferred from homology"/>
<feature type="active site" evidence="1">
    <location>
        <position position="161"/>
    </location>
</feature>
<dbReference type="SMART" id="SM00155">
    <property type="entry name" value="PLDc"/>
    <property type="match status" value="2"/>
</dbReference>
<dbReference type="PANTHER" id="PTHR21248">
    <property type="entry name" value="CARDIOLIPIN SYNTHASE"/>
    <property type="match status" value="1"/>
</dbReference>
<comment type="similarity">
    <text evidence="1">Belongs to the phospholipase D family. Cardiolipin synthase subfamily. ClsB sub-subfamily.</text>
</comment>
<feature type="domain" description="PLD phosphodiesterase" evidence="3">
    <location>
        <begin position="397"/>
        <end position="424"/>
    </location>
</feature>
<dbReference type="InterPro" id="IPR025202">
    <property type="entry name" value="PLD-like_dom"/>
</dbReference>
<dbReference type="EMBL" id="QJJV01000021">
    <property type="protein sequence ID" value="PXX10539.1"/>
    <property type="molecule type" value="Genomic_DNA"/>
</dbReference>
<keyword evidence="1" id="KW-0444">Lipid biosynthesis</keyword>
<dbReference type="Pfam" id="PF13091">
    <property type="entry name" value="PLDc_2"/>
    <property type="match status" value="2"/>
</dbReference>
<feature type="active site" evidence="1">
    <location>
        <position position="404"/>
    </location>
</feature>
<comment type="function">
    <text evidence="1">Catalyzes the phosphatidyl group transfer from one phosphatidylglycerol molecule to another to form cardiolipin (CL) (diphosphatidylglycerol) and glycerol.</text>
</comment>
<evidence type="ECO:0000256" key="1">
    <source>
        <dbReference type="HAMAP-Rule" id="MF_01917"/>
    </source>
</evidence>
<dbReference type="EC" id="2.7.8.-" evidence="1"/>
<evidence type="ECO:0000313" key="4">
    <source>
        <dbReference type="EMBL" id="PXX10539.1"/>
    </source>
</evidence>
<feature type="active site" evidence="1">
    <location>
        <position position="409"/>
    </location>
</feature>
<comment type="subcellular location">
    <subcellularLocation>
        <location evidence="1">Cell membrane</location>
        <topology evidence="1">Peripheral membrane protein</topology>
    </subcellularLocation>
</comment>
<name>A0ABX5MI45_9BURK</name>
<dbReference type="InterPro" id="IPR030872">
    <property type="entry name" value="Cardiolipin_synth_ClsB"/>
</dbReference>
<keyword evidence="5" id="KW-1185">Reference proteome</keyword>
<dbReference type="InterPro" id="IPR001736">
    <property type="entry name" value="PLipase_D/transphosphatidylase"/>
</dbReference>
<feature type="active site" evidence="1">
    <location>
        <position position="166"/>
    </location>
</feature>
<feature type="active site" evidence="1">
    <location>
        <position position="402"/>
    </location>
</feature>
<dbReference type="Gene3D" id="3.30.870.10">
    <property type="entry name" value="Endonuclease Chain A"/>
    <property type="match status" value="2"/>
</dbReference>
<sequence length="494" mass="54819">MSDTRRADPGHRDQPGEHPGEHPGADAAELDSGIEPRRVMRLREALLGKRYRSRYRFTSGNDVRLFHSGEGLFGAMIERIDAAQRDVALETYIFCSDGTGQAVSEALMRAARRGVRVRVITDGIGSPHLALFDAWPAAGIEHRVYNPHIFGRFGFSRTHRKLAVIDDRYAFCGGINIVDDMENDGKPLPFARWDFAVELAGPVVVDVREAIEMQWRRIRLGHRPPLGAPALPGGPLPLSPGVPASAGFMAPHPTGHTVMQPAKAVNEVLRELAPVVRTSRAQRIIARLRERLRAGVPDPRTARVPCVAFVARDNVVNRRAIEKAYLDAIGEARKEVLLANPYFMPGRRLRRALLEAATRGVTVKLLIGRKEFKVLDYGTPFLYHQLLSAGVQIAEYEKTMLHGKVAVVDSSWGTVGSSNLDALSLVLNNEANVLLVLHPQIGELRGAILSAFDESPMIDRARYEARPWHVRAVNWLAWNSYRVVMKMLTVGGYD</sequence>
<keyword evidence="1" id="KW-1208">Phospholipid metabolism</keyword>
<dbReference type="Proteomes" id="UP000247515">
    <property type="component" value="Unassembled WGS sequence"/>
</dbReference>
<evidence type="ECO:0000256" key="2">
    <source>
        <dbReference type="SAM" id="MobiDB-lite"/>
    </source>
</evidence>
<accession>A0ABX5MI45</accession>
<keyword evidence="1" id="KW-0808">Transferase</keyword>
<keyword evidence="1" id="KW-0443">Lipid metabolism</keyword>
<organism evidence="4 5">
    <name type="scientific">Paraburkholderia tropica</name>
    <dbReference type="NCBI Taxonomy" id="92647"/>
    <lineage>
        <taxon>Bacteria</taxon>
        <taxon>Pseudomonadati</taxon>
        <taxon>Pseudomonadota</taxon>
        <taxon>Betaproteobacteria</taxon>
        <taxon>Burkholderiales</taxon>
        <taxon>Burkholderiaceae</taxon>
        <taxon>Paraburkholderia</taxon>
    </lineage>
</organism>
<comment type="caution">
    <text evidence="4">The sequence shown here is derived from an EMBL/GenBank/DDBJ whole genome shotgun (WGS) entry which is preliminary data.</text>
</comment>
<evidence type="ECO:0000313" key="5">
    <source>
        <dbReference type="Proteomes" id="UP000247515"/>
    </source>
</evidence>
<feature type="active site" evidence="1">
    <location>
        <position position="159"/>
    </location>
</feature>
<keyword evidence="1" id="KW-1003">Cell membrane</keyword>